<dbReference type="PANTHER" id="PTHR21596:SF23">
    <property type="entry name" value="FACTOR OF DNA METHYLATION 4"/>
    <property type="match status" value="1"/>
</dbReference>
<accession>A0ABD2SN54</accession>
<dbReference type="InterPro" id="IPR012340">
    <property type="entry name" value="NA-bd_OB-fold"/>
</dbReference>
<sequence>METITTYENSNTHAYTRLDFLNRVCPRGLAVSSIGIKVEGLEKGNESLSSKMAELEKEIEAALSKITHLEREGEAALRKIVAVKKKKHAALIKIYKLEKEKERTVNKVALLEKEKERTVNKIALLEKEVNAAFCKIAMLEMEKQDTSSKIEQLEKEKEDTAKKIAFLEKELETKEEKFGKYMNAQLQKEEELRTKFEDFKKHTNAEHQIEKDAAMSKIAMLEMEQQAASSKIEELQKEKEDAAKKIAFFEKELETKEEKIGKYMNTQLQKEEELRTKFEDYKKHTNAEHKIEKDAAMSKIAMLETEQQAASSKIEELEKEKEDTAKKIAFFEKELETKEEKIGKYMNAPLQKEEELRTKFEDYKKHTNAEHKIEKDAAMSKIAMLEKELETKEVRAYKQAIRALREIQVEDKEPKEKVKELTKTMQKLTEERQYWETLVKQLKGKESETTELVEARKKMISVLSELNYDDVDIGIKKFGAIDSCPFRTACKQRFSHQVAEEKATELCSIWQANVENPKWNPFKTVILTGEVQAETIDQEDKHLQQLRKEWGYEVYLAVVIALKEIKEYNMKERTMTHQLWNFEEGRKATLEEAICLMEEKLMEAKIKDTGFVKVDELKPGTEGINLIVKVLNTDVVVDKSEEQQSLPSYHYSPFRTTRVAESLVGDETGTIILTTRNEQVDLMTPGNILLLYGAKIQIYRGFLRLAVENKMQIKVAEPMEFDVDDDEDCNLSLAEYDAIRKY</sequence>
<evidence type="ECO:0008006" key="6">
    <source>
        <dbReference type="Google" id="ProtNLM"/>
    </source>
</evidence>
<evidence type="ECO:0000259" key="2">
    <source>
        <dbReference type="Pfam" id="PF03469"/>
    </source>
</evidence>
<evidence type="ECO:0000256" key="1">
    <source>
        <dbReference type="SAM" id="Coils"/>
    </source>
</evidence>
<dbReference type="InterPro" id="IPR045177">
    <property type="entry name" value="FDM1-5/IDN2"/>
</dbReference>
<keyword evidence="5" id="KW-1185">Reference proteome</keyword>
<dbReference type="InterPro" id="IPR048970">
    <property type="entry name" value="OB_Ssb-like"/>
</dbReference>
<proteinExistence type="predicted"/>
<evidence type="ECO:0000259" key="3">
    <source>
        <dbReference type="Pfam" id="PF21473"/>
    </source>
</evidence>
<keyword evidence="1" id="KW-0175">Coiled coil</keyword>
<dbReference type="EMBL" id="JBJKTR010000014">
    <property type="protein sequence ID" value="KAL3345227.1"/>
    <property type="molecule type" value="Genomic_DNA"/>
</dbReference>
<dbReference type="AlphaFoldDB" id="A0ABD2SN54"/>
<dbReference type="Proteomes" id="UP001627284">
    <property type="component" value="Unassembled WGS sequence"/>
</dbReference>
<protein>
    <recommendedName>
        <fullName evidence="6">Factor of DNA methylation 1-5/IDN2 domain-containing protein</fullName>
    </recommendedName>
</protein>
<evidence type="ECO:0000313" key="5">
    <source>
        <dbReference type="Proteomes" id="UP001627284"/>
    </source>
</evidence>
<name>A0ABD2SN54_9SOLN</name>
<evidence type="ECO:0000313" key="4">
    <source>
        <dbReference type="EMBL" id="KAL3345227.1"/>
    </source>
</evidence>
<reference evidence="4 5" key="1">
    <citation type="submission" date="2024-05" db="EMBL/GenBank/DDBJ databases">
        <title>De novo assembly of an allotetraploid wild potato.</title>
        <authorList>
            <person name="Hosaka A.J."/>
        </authorList>
    </citation>
    <scope>NUCLEOTIDE SEQUENCE [LARGE SCALE GENOMIC DNA]</scope>
    <source>
        <tissue evidence="4">Young leaves</tissue>
    </source>
</reference>
<dbReference type="InterPro" id="IPR005379">
    <property type="entry name" value="FDM1-5/IDN2_XH"/>
</dbReference>
<gene>
    <name evidence="4" type="ORF">AABB24_024265</name>
</gene>
<dbReference type="PANTHER" id="PTHR21596">
    <property type="entry name" value="RIBONUCLEASE P SUBUNIT P38"/>
    <property type="match status" value="1"/>
</dbReference>
<feature type="domain" description="Single-stranded DNA binding protein Ssb-like OB fold" evidence="3">
    <location>
        <begin position="617"/>
        <end position="714"/>
    </location>
</feature>
<comment type="caution">
    <text evidence="4">The sequence shown here is derived from an EMBL/GenBank/DDBJ whole genome shotgun (WGS) entry which is preliminary data.</text>
</comment>
<dbReference type="SUPFAM" id="SSF50249">
    <property type="entry name" value="Nucleic acid-binding proteins"/>
    <property type="match status" value="1"/>
</dbReference>
<feature type="domain" description="Factor of DNA methylation 1-5/IDN2" evidence="2">
    <location>
        <begin position="476"/>
        <end position="605"/>
    </location>
</feature>
<dbReference type="SUPFAM" id="SSF57997">
    <property type="entry name" value="Tropomyosin"/>
    <property type="match status" value="1"/>
</dbReference>
<organism evidence="4 5">
    <name type="scientific">Solanum stoloniferum</name>
    <dbReference type="NCBI Taxonomy" id="62892"/>
    <lineage>
        <taxon>Eukaryota</taxon>
        <taxon>Viridiplantae</taxon>
        <taxon>Streptophyta</taxon>
        <taxon>Embryophyta</taxon>
        <taxon>Tracheophyta</taxon>
        <taxon>Spermatophyta</taxon>
        <taxon>Magnoliopsida</taxon>
        <taxon>eudicotyledons</taxon>
        <taxon>Gunneridae</taxon>
        <taxon>Pentapetalae</taxon>
        <taxon>asterids</taxon>
        <taxon>lamiids</taxon>
        <taxon>Solanales</taxon>
        <taxon>Solanaceae</taxon>
        <taxon>Solanoideae</taxon>
        <taxon>Solaneae</taxon>
        <taxon>Solanum</taxon>
    </lineage>
</organism>
<dbReference type="Pfam" id="PF21473">
    <property type="entry name" value="OB_Ssb-like"/>
    <property type="match status" value="1"/>
</dbReference>
<feature type="coiled-coil region" evidence="1">
    <location>
        <begin position="38"/>
        <end position="445"/>
    </location>
</feature>
<dbReference type="Gene3D" id="2.40.50.140">
    <property type="entry name" value="Nucleic acid-binding proteins"/>
    <property type="match status" value="1"/>
</dbReference>
<dbReference type="Pfam" id="PF03469">
    <property type="entry name" value="XH"/>
    <property type="match status" value="1"/>
</dbReference>